<feature type="region of interest" description="Disordered" evidence="1">
    <location>
        <begin position="428"/>
        <end position="536"/>
    </location>
</feature>
<dbReference type="GO" id="GO:0003729">
    <property type="term" value="F:mRNA binding"/>
    <property type="evidence" value="ECO:0007669"/>
    <property type="project" value="InterPro"/>
</dbReference>
<feature type="region of interest" description="Disordered" evidence="1">
    <location>
        <begin position="550"/>
        <end position="716"/>
    </location>
</feature>
<dbReference type="EMBL" id="JAYKXP010000052">
    <property type="protein sequence ID" value="KAK7035444.1"/>
    <property type="molecule type" value="Genomic_DNA"/>
</dbReference>
<dbReference type="Proteomes" id="UP001383192">
    <property type="component" value="Unassembled WGS sequence"/>
</dbReference>
<evidence type="ECO:0000313" key="3">
    <source>
        <dbReference type="Proteomes" id="UP001383192"/>
    </source>
</evidence>
<evidence type="ECO:0000256" key="1">
    <source>
        <dbReference type="SAM" id="MobiDB-lite"/>
    </source>
</evidence>
<dbReference type="Pfam" id="PF07927">
    <property type="entry name" value="HicA_toxin"/>
    <property type="match status" value="1"/>
</dbReference>
<comment type="caution">
    <text evidence="2">The sequence shown here is derived from an EMBL/GenBank/DDBJ whole genome shotgun (WGS) entry which is preliminary data.</text>
</comment>
<feature type="compositionally biased region" description="Acidic residues" evidence="1">
    <location>
        <begin position="577"/>
        <end position="587"/>
    </location>
</feature>
<organism evidence="2 3">
    <name type="scientific">Paramarasmius palmivorus</name>
    <dbReference type="NCBI Taxonomy" id="297713"/>
    <lineage>
        <taxon>Eukaryota</taxon>
        <taxon>Fungi</taxon>
        <taxon>Dikarya</taxon>
        <taxon>Basidiomycota</taxon>
        <taxon>Agaricomycotina</taxon>
        <taxon>Agaricomycetes</taxon>
        <taxon>Agaricomycetidae</taxon>
        <taxon>Agaricales</taxon>
        <taxon>Marasmiineae</taxon>
        <taxon>Marasmiaceae</taxon>
        <taxon>Paramarasmius</taxon>
    </lineage>
</organism>
<proteinExistence type="predicted"/>
<feature type="compositionally biased region" description="Basic and acidic residues" evidence="1">
    <location>
        <begin position="728"/>
        <end position="744"/>
    </location>
</feature>
<gene>
    <name evidence="2" type="ORF">VNI00_011737</name>
</gene>
<feature type="region of interest" description="Disordered" evidence="1">
    <location>
        <begin position="799"/>
        <end position="822"/>
    </location>
</feature>
<feature type="compositionally biased region" description="Basic and acidic residues" evidence="1">
    <location>
        <begin position="24"/>
        <end position="36"/>
    </location>
</feature>
<feature type="compositionally biased region" description="Basic and acidic residues" evidence="1">
    <location>
        <begin position="505"/>
        <end position="519"/>
    </location>
</feature>
<dbReference type="InterPro" id="IPR012933">
    <property type="entry name" value="HicA_mRNA_interferase"/>
</dbReference>
<feature type="compositionally biased region" description="Basic residues" evidence="1">
    <location>
        <begin position="590"/>
        <end position="605"/>
    </location>
</feature>
<keyword evidence="3" id="KW-1185">Reference proteome</keyword>
<sequence>MPPKALTKSSKPSTSTSRAIVKKGPRDITKSGKRADGTSVVRPTTERALILRNGKYGARGTGELVLTTKLTGREKLDLLAEDLVEKAQKSLRAPFRIEDCVNIAISQFNSAMDDVRGLKDPDLFYGLIHDEIKARTLPNKKENQDPTRNPTYIASIISTRIHNAYMLASAWKLVADGLCELQADGLSDEQIVQQLKSKEDLRSRYLVLYDMVNIVTDLLQSKFAVLAKTTPHYARYFKEKEGESGEKETIFDWQEVREACRSFLDSIVVELCFPRAPYPKAILYQILHDAVDEAPKEARRFPQALWDAVGDLSWVVQLQTNLETPLLHPDAKDIVNQPREMPAEFQDWVDAQLYSEVAAQKSASFKDHIFPLERTKKAEVLNNMWKTVNLNYKNASGRTIDNLWGLKAAMKPTPSWHTYHITGLAGEFESDDEGDSGAARPAGKKGKKKPLAIEPAYDSDDSMPPLQDVSDTDDDWSDSDDSMDDSNDDGDDESGYDTDEEDELREMLREAMDTVHDAEWSNARGESEDTQEEYKGNPFLKLLSSLRGRMFQSSSQLKTSSAAGKKAPPPKPSDGLDVLDEEDEEDETKTKKKKKKKPKKKKKKAAGAGAAKDDEGKDESEDEAPTSPVPAPAPAPAPAATPASPTPAKAKAKTPASPAKPKPQTTSQASASASTFSLPISQTTAESARSYIKSENLDAPKTKVKSRPDHASVFSNIKPKGVLARLGVGKEQEETPHEKKEKRNFFASLRRKTRGYMHQILHTAEDETKGSAGMKWDTFVKVMEDVGFDVDPSTAGSSVKFTPRNSKDNPISFHKPHPDSTITPVMLKQFSKRLRDHYGWSPEDLE</sequence>
<feature type="compositionally biased region" description="Basic and acidic residues" evidence="1">
    <location>
        <begin position="695"/>
        <end position="710"/>
    </location>
</feature>
<feature type="compositionally biased region" description="Acidic residues" evidence="1">
    <location>
        <begin position="470"/>
        <end position="504"/>
    </location>
</feature>
<protein>
    <submittedName>
        <fullName evidence="2">Uncharacterized protein</fullName>
    </submittedName>
</protein>
<feature type="compositionally biased region" description="Pro residues" evidence="1">
    <location>
        <begin position="627"/>
        <end position="639"/>
    </location>
</feature>
<feature type="region of interest" description="Disordered" evidence="1">
    <location>
        <begin position="728"/>
        <end position="747"/>
    </location>
</feature>
<feature type="compositionally biased region" description="Polar residues" evidence="1">
    <location>
        <begin position="676"/>
        <end position="687"/>
    </location>
</feature>
<feature type="compositionally biased region" description="Low complexity" evidence="1">
    <location>
        <begin position="640"/>
        <end position="675"/>
    </location>
</feature>
<reference evidence="2 3" key="1">
    <citation type="submission" date="2024-01" db="EMBL/GenBank/DDBJ databases">
        <title>A draft genome for a cacao thread blight-causing isolate of Paramarasmius palmivorus.</title>
        <authorList>
            <person name="Baruah I.K."/>
            <person name="Bukari Y."/>
            <person name="Amoako-Attah I."/>
            <person name="Meinhardt L.W."/>
            <person name="Bailey B.A."/>
            <person name="Cohen S.P."/>
        </authorList>
    </citation>
    <scope>NUCLEOTIDE SEQUENCE [LARGE SCALE GENOMIC DNA]</scope>
    <source>
        <strain evidence="2 3">GH-12</strain>
    </source>
</reference>
<evidence type="ECO:0000313" key="2">
    <source>
        <dbReference type="EMBL" id="KAK7035444.1"/>
    </source>
</evidence>
<feature type="region of interest" description="Disordered" evidence="1">
    <location>
        <begin position="1"/>
        <end position="41"/>
    </location>
</feature>
<accession>A0AAW0CAG6</accession>
<feature type="compositionally biased region" description="Low complexity" evidence="1">
    <location>
        <begin position="1"/>
        <end position="17"/>
    </location>
</feature>
<name>A0AAW0CAG6_9AGAR</name>
<dbReference type="AlphaFoldDB" id="A0AAW0CAG6"/>